<keyword evidence="1" id="KW-0808">Transferase</keyword>
<keyword evidence="1" id="KW-0696">RNA-directed RNA polymerase</keyword>
<dbReference type="EMBL" id="MW752190">
    <property type="protein sequence ID" value="QVU39992.1"/>
    <property type="molecule type" value="Genomic_RNA"/>
</dbReference>
<proteinExistence type="predicted"/>
<evidence type="ECO:0000313" key="1">
    <source>
        <dbReference type="EMBL" id="QVU39992.1"/>
    </source>
</evidence>
<name>A0A8E7DMF7_9VIRU</name>
<sequence length="786" mass="90232">MSESFTETETLLSISQSEALTALTEHGGRKFSTNRSKYVIHTHTIPLATIVDQQFLLPKDHLESYFHGYQAGEKEEVHCPLRSCMYVRSDRTRSREKLKGNCPCMEIALENGSMQPLCFMVYLKSINHNLTGFESEEVSSFNIDPSEIMFCQDATGILDNCYPGLVRDRVKVTGWHHVTSKHIQKLLECLYWYRKFGKQFKAPHKVDELFRRRGERKAKHIVAQVLHTVNSLLVKKMLAFSPEIEGYESLAKKTARAFSALIDDYVDSIILTEDARIVEPTQGFYYDAKRFAGLVKANFHKEKRHDRLSWCRETFSTKAFGAFFGTELRRLHAWVESQYSSSGMDYTMSPAWIYRASVLSQARGIGYLPDAAAEFRRKAFRMTVNREVEQCDPKLLHLGYLGVQKRLRSGKLPEAVLSEDRIRTSNDKVARELFNSAMARVELPLKTSASVDTYVKDGGKLEDARRLLNKAIDNGWKIPVRDLSTHEILEYISVERSIDNDADYSRPLFWISYQLFLNHWVEKNQWSKEDYYEFLDFGRPYQPAVMDATIVHISEPGKERNLTKSHATYAWLLTPAAKLLQGVLAFLPEHRAGLLESGHEWRHQKRISALSDESGFIYDPSTGKTRDEIVHVFKDWTESTDFIRKQVGFFHLKALMDYVEFPESYGRLILKTVVEPQPVSEVTTQIIFDDGEIVEPVKWTGAIREGFMMGNPMTKVILHLLHESERAVSELFLSRRGMVFREPSKFSMTLNPARIDREKSSSERTSILTATSGLGRPAFRPGKTSV</sequence>
<protein>
    <submittedName>
        <fullName evidence="1">RNA-dependent RNA polymerase</fullName>
    </submittedName>
</protein>
<organism evidence="1">
    <name type="scientific">Magnaporthe oryzae narnavirus 1</name>
    <dbReference type="NCBI Taxonomy" id="2737030"/>
    <lineage>
        <taxon>Viruses</taxon>
        <taxon>Riboviria</taxon>
        <taxon>Orthornavirae</taxon>
        <taxon>Lenarviricota</taxon>
        <taxon>Amabiliviricetes</taxon>
        <taxon>Wolframvirales</taxon>
        <taxon>Splipalmiviridae</taxon>
        <taxon>Delepalmivirus</taxon>
        <taxon>Delepalmivirus magnaporthae</taxon>
    </lineage>
</organism>
<accession>A0A8E7DMF7</accession>
<keyword evidence="1" id="KW-0548">Nucleotidyltransferase</keyword>
<dbReference type="GO" id="GO:0003968">
    <property type="term" value="F:RNA-directed RNA polymerase activity"/>
    <property type="evidence" value="ECO:0007669"/>
    <property type="project" value="UniProtKB-KW"/>
</dbReference>
<reference evidence="1" key="1">
    <citation type="submission" date="2021-03" db="EMBL/GenBank/DDBJ databases">
        <authorList>
            <person name="Urzo M.L.R."/>
            <person name="Cope A.E."/>
            <person name="Guinto T.D."/>
            <person name="Kondo H."/>
            <person name="Suzuki N."/>
        </authorList>
    </citation>
    <scope>NUCLEOTIDE SEQUENCE</scope>
    <source>
        <strain evidence="1">528_NGS_MO</strain>
    </source>
</reference>
<gene>
    <name evidence="1" type="primary">RdRp</name>
</gene>